<organism evidence="1 2">
    <name type="scientific">Owenia fusiformis</name>
    <name type="common">Polychaete worm</name>
    <dbReference type="NCBI Taxonomy" id="6347"/>
    <lineage>
        <taxon>Eukaryota</taxon>
        <taxon>Metazoa</taxon>
        <taxon>Spiralia</taxon>
        <taxon>Lophotrochozoa</taxon>
        <taxon>Annelida</taxon>
        <taxon>Polychaeta</taxon>
        <taxon>Sedentaria</taxon>
        <taxon>Canalipalpata</taxon>
        <taxon>Sabellida</taxon>
        <taxon>Oweniida</taxon>
        <taxon>Oweniidae</taxon>
        <taxon>Owenia</taxon>
    </lineage>
</organism>
<dbReference type="InterPro" id="IPR036273">
    <property type="entry name" value="CRAL/TRIO_N_dom_sf"/>
</dbReference>
<keyword evidence="2" id="KW-1185">Reference proteome</keyword>
<dbReference type="SUPFAM" id="SSF46938">
    <property type="entry name" value="CRAL/TRIO N-terminal domain"/>
    <property type="match status" value="1"/>
</dbReference>
<dbReference type="PANTHER" id="PTHR45824">
    <property type="entry name" value="GH16843P"/>
    <property type="match status" value="1"/>
</dbReference>
<gene>
    <name evidence="1" type="ORF">OFUS_LOCUS6597</name>
</gene>
<dbReference type="Pfam" id="PF03765">
    <property type="entry name" value="CRAL_TRIO_N"/>
    <property type="match status" value="1"/>
</dbReference>
<dbReference type="Gene3D" id="3.40.525.10">
    <property type="entry name" value="CRAL-TRIO lipid binding domain"/>
    <property type="match status" value="1"/>
</dbReference>
<dbReference type="SMART" id="SM01100">
    <property type="entry name" value="CRAL_TRIO_N"/>
    <property type="match status" value="1"/>
</dbReference>
<dbReference type="OrthoDB" id="75724at2759"/>
<dbReference type="CDD" id="cd00170">
    <property type="entry name" value="SEC14"/>
    <property type="match status" value="1"/>
</dbReference>
<dbReference type="Proteomes" id="UP000749559">
    <property type="component" value="Unassembled WGS sequence"/>
</dbReference>
<comment type="caution">
    <text evidence="1">The sequence shown here is derived from an EMBL/GenBank/DDBJ whole genome shotgun (WGS) entry which is preliminary data.</text>
</comment>
<dbReference type="SMART" id="SM00516">
    <property type="entry name" value="SEC14"/>
    <property type="match status" value="1"/>
</dbReference>
<dbReference type="GO" id="GO:0008526">
    <property type="term" value="F:phosphatidylinositol transfer activity"/>
    <property type="evidence" value="ECO:0007669"/>
    <property type="project" value="TreeGrafter"/>
</dbReference>
<dbReference type="PROSITE" id="PS50191">
    <property type="entry name" value="CRAL_TRIO"/>
    <property type="match status" value="1"/>
</dbReference>
<dbReference type="PANTHER" id="PTHR45824:SF29">
    <property type="entry name" value="GH16843P"/>
    <property type="match status" value="1"/>
</dbReference>
<dbReference type="AlphaFoldDB" id="A0A8J1Y9S7"/>
<dbReference type="EMBL" id="CAIIXF020000003">
    <property type="protein sequence ID" value="CAH1779828.1"/>
    <property type="molecule type" value="Genomic_DNA"/>
</dbReference>
<evidence type="ECO:0000313" key="2">
    <source>
        <dbReference type="Proteomes" id="UP000749559"/>
    </source>
</evidence>
<dbReference type="InterPro" id="IPR011074">
    <property type="entry name" value="CRAL/TRIO_N_dom"/>
</dbReference>
<accession>A0A8J1Y9S7</accession>
<dbReference type="InterPro" id="IPR036865">
    <property type="entry name" value="CRAL-TRIO_dom_sf"/>
</dbReference>
<reference evidence="1" key="1">
    <citation type="submission" date="2022-03" db="EMBL/GenBank/DDBJ databases">
        <authorList>
            <person name="Martin C."/>
        </authorList>
    </citation>
    <scope>NUCLEOTIDE SEQUENCE</scope>
</reference>
<dbReference type="Pfam" id="PF00650">
    <property type="entry name" value="CRAL_TRIO"/>
    <property type="match status" value="1"/>
</dbReference>
<sequence>MAEKPSAIEELRKRMERVEPLEGEPEFFTNPETLVRFLKAREWDLDKAEKLLKNAVEWRRKNKPLTMDCRWCHEKPGFHNMRQVGFDEMGRPVIYSCFAQASSRRNNVDDSIAHATYLIENAKVTMKPGIHTWVFIIDCTGMTVPACSPKLGYGVTQVMSNHYPERLGLVICLNHNALFQGVWKAIKVFLHQNTVAKVKFVRSKQKILDVFHEYFNEELTDWLITEIKRNKTRPLTASQKQFWKTDPVHDPRGTPSYVAKYVEPYAAKSLCNLKELHKPHPNIVDECKGDVQPISAISSADLELDDQLGDLDLDKSDDENGVAEIEISEEFQIPKDAEHL</sequence>
<protein>
    <submittedName>
        <fullName evidence="1">Uncharacterized protein</fullName>
    </submittedName>
</protein>
<evidence type="ECO:0000313" key="1">
    <source>
        <dbReference type="EMBL" id="CAH1779828.1"/>
    </source>
</evidence>
<name>A0A8J1Y9S7_OWEFU</name>
<dbReference type="SUPFAM" id="SSF52087">
    <property type="entry name" value="CRAL/TRIO domain"/>
    <property type="match status" value="1"/>
</dbReference>
<dbReference type="InterPro" id="IPR001251">
    <property type="entry name" value="CRAL-TRIO_dom"/>
</dbReference>
<dbReference type="InterPro" id="IPR052578">
    <property type="entry name" value="PI_Transfer_CRAL-TRIO"/>
</dbReference>
<proteinExistence type="predicted"/>